<name>A0ABW5V837_9BACI</name>
<dbReference type="Proteomes" id="UP001597502">
    <property type="component" value="Unassembled WGS sequence"/>
</dbReference>
<feature type="region of interest" description="Disordered" evidence="1">
    <location>
        <begin position="31"/>
        <end position="64"/>
    </location>
</feature>
<proteinExistence type="predicted"/>
<reference evidence="4" key="1">
    <citation type="journal article" date="2019" name="Int. J. Syst. Evol. Microbiol.">
        <title>The Global Catalogue of Microorganisms (GCM) 10K type strain sequencing project: providing services to taxonomists for standard genome sequencing and annotation.</title>
        <authorList>
            <consortium name="The Broad Institute Genomics Platform"/>
            <consortium name="The Broad Institute Genome Sequencing Center for Infectious Disease"/>
            <person name="Wu L."/>
            <person name="Ma J."/>
        </authorList>
    </citation>
    <scope>NUCLEOTIDE SEQUENCE [LARGE SCALE GENOMIC DNA]</scope>
    <source>
        <strain evidence="4">TISTR 1535</strain>
    </source>
</reference>
<dbReference type="RefSeq" id="WP_382392510.1">
    <property type="nucleotide sequence ID" value="NZ_JBHUNA010000013.1"/>
</dbReference>
<comment type="caution">
    <text evidence="3">The sequence shown here is derived from an EMBL/GenBank/DDBJ whole genome shotgun (WGS) entry which is preliminary data.</text>
</comment>
<feature type="compositionally biased region" description="Basic and acidic residues" evidence="1">
    <location>
        <begin position="38"/>
        <end position="64"/>
    </location>
</feature>
<feature type="signal peptide" evidence="2">
    <location>
        <begin position="1"/>
        <end position="35"/>
    </location>
</feature>
<organism evidence="3 4">
    <name type="scientific">Lentibacillus juripiscarius</name>
    <dbReference type="NCBI Taxonomy" id="257446"/>
    <lineage>
        <taxon>Bacteria</taxon>
        <taxon>Bacillati</taxon>
        <taxon>Bacillota</taxon>
        <taxon>Bacilli</taxon>
        <taxon>Bacillales</taxon>
        <taxon>Bacillaceae</taxon>
        <taxon>Lentibacillus</taxon>
    </lineage>
</organism>
<keyword evidence="2" id="KW-0732">Signal</keyword>
<protein>
    <recommendedName>
        <fullName evidence="5">DUF3993 domain-containing protein</fullName>
    </recommendedName>
</protein>
<dbReference type="EMBL" id="JBHUNA010000013">
    <property type="protein sequence ID" value="MFD2760729.1"/>
    <property type="molecule type" value="Genomic_DNA"/>
</dbReference>
<accession>A0ABW5V837</accession>
<feature type="chain" id="PRO_5046047992" description="DUF3993 domain-containing protein" evidence="2">
    <location>
        <begin position="36"/>
        <end position="188"/>
    </location>
</feature>
<evidence type="ECO:0008006" key="5">
    <source>
        <dbReference type="Google" id="ProtNLM"/>
    </source>
</evidence>
<evidence type="ECO:0000313" key="4">
    <source>
        <dbReference type="Proteomes" id="UP001597502"/>
    </source>
</evidence>
<gene>
    <name evidence="3" type="ORF">ACFSUO_07030</name>
</gene>
<evidence type="ECO:0000313" key="3">
    <source>
        <dbReference type="EMBL" id="MFD2760729.1"/>
    </source>
</evidence>
<evidence type="ECO:0000256" key="2">
    <source>
        <dbReference type="SAM" id="SignalP"/>
    </source>
</evidence>
<sequence>MRRRKYLNYIRKCTGCAIMLAFMTLGGAGHHSASAVEDPEHSQSESTISEKEQPRGNDKTGKSLSHERIFSLSSQFKDLLVQETDRNNKVMHYHTKDALRKAFNTVSANGAASEYIDFYYDEQPDGLYVKPTETPPWFHEEEDYDMIRKNDNSIEVVQTNRTDLYGTYTIRITFTYSNQWKITNISYQ</sequence>
<keyword evidence="4" id="KW-1185">Reference proteome</keyword>
<evidence type="ECO:0000256" key="1">
    <source>
        <dbReference type="SAM" id="MobiDB-lite"/>
    </source>
</evidence>